<evidence type="ECO:0000313" key="1">
    <source>
        <dbReference type="EMBL" id="KKL50824.1"/>
    </source>
</evidence>
<dbReference type="EMBL" id="LAZR01032458">
    <property type="protein sequence ID" value="KKL50824.1"/>
    <property type="molecule type" value="Genomic_DNA"/>
</dbReference>
<organism evidence="1">
    <name type="scientific">marine sediment metagenome</name>
    <dbReference type="NCBI Taxonomy" id="412755"/>
    <lineage>
        <taxon>unclassified sequences</taxon>
        <taxon>metagenomes</taxon>
        <taxon>ecological metagenomes</taxon>
    </lineage>
</organism>
<sequence>MKNREKMEMLANRWTEKQLPPGHGVLKFGRSFSSELDYYKTRIISSENTIKETKTVSQKGGCLMETICEIKRFPSTAVL</sequence>
<protein>
    <submittedName>
        <fullName evidence="1">Uncharacterized protein</fullName>
    </submittedName>
</protein>
<accession>A0A0F9CNU3</accession>
<reference evidence="1" key="1">
    <citation type="journal article" date="2015" name="Nature">
        <title>Complex archaea that bridge the gap between prokaryotes and eukaryotes.</title>
        <authorList>
            <person name="Spang A."/>
            <person name="Saw J.H."/>
            <person name="Jorgensen S.L."/>
            <person name="Zaremba-Niedzwiedzka K."/>
            <person name="Martijn J."/>
            <person name="Lind A.E."/>
            <person name="van Eijk R."/>
            <person name="Schleper C."/>
            <person name="Guy L."/>
            <person name="Ettema T.J."/>
        </authorList>
    </citation>
    <scope>NUCLEOTIDE SEQUENCE</scope>
</reference>
<dbReference type="AlphaFoldDB" id="A0A0F9CNU3"/>
<comment type="caution">
    <text evidence="1">The sequence shown here is derived from an EMBL/GenBank/DDBJ whole genome shotgun (WGS) entry which is preliminary data.</text>
</comment>
<gene>
    <name evidence="1" type="ORF">LCGC14_2301620</name>
</gene>
<proteinExistence type="predicted"/>
<name>A0A0F9CNU3_9ZZZZ</name>